<dbReference type="InterPro" id="IPR041490">
    <property type="entry name" value="KstR2_TetR_C"/>
</dbReference>
<dbReference type="SUPFAM" id="SSF48498">
    <property type="entry name" value="Tetracyclin repressor-like, C-terminal domain"/>
    <property type="match status" value="1"/>
</dbReference>
<dbReference type="RefSeq" id="WP_051312536.1">
    <property type="nucleotide sequence ID" value="NZ_BNAP01000023.1"/>
</dbReference>
<name>A0A8J3H874_9RHOB</name>
<comment type="caution">
    <text evidence="4">The sequence shown here is derived from an EMBL/GenBank/DDBJ whole genome shotgun (WGS) entry which is preliminary data.</text>
</comment>
<dbReference type="PANTHER" id="PTHR30055:SF237">
    <property type="entry name" value="TRANSCRIPTIONAL REPRESSOR MCE3R"/>
    <property type="match status" value="1"/>
</dbReference>
<dbReference type="Gene3D" id="1.10.357.10">
    <property type="entry name" value="Tetracycline Repressor, domain 2"/>
    <property type="match status" value="1"/>
</dbReference>
<dbReference type="InterPro" id="IPR001647">
    <property type="entry name" value="HTH_TetR"/>
</dbReference>
<gene>
    <name evidence="4" type="ORF">GCM10010961_35080</name>
</gene>
<dbReference type="InterPro" id="IPR036271">
    <property type="entry name" value="Tet_transcr_reg_TetR-rel_C_sf"/>
</dbReference>
<dbReference type="Pfam" id="PF17932">
    <property type="entry name" value="TetR_C_24"/>
    <property type="match status" value="1"/>
</dbReference>
<dbReference type="Proteomes" id="UP000611500">
    <property type="component" value="Unassembled WGS sequence"/>
</dbReference>
<dbReference type="GO" id="GO:0000976">
    <property type="term" value="F:transcription cis-regulatory region binding"/>
    <property type="evidence" value="ECO:0007669"/>
    <property type="project" value="TreeGrafter"/>
</dbReference>
<evidence type="ECO:0000313" key="5">
    <source>
        <dbReference type="Proteomes" id="UP000611500"/>
    </source>
</evidence>
<reference evidence="4" key="2">
    <citation type="submission" date="2020-09" db="EMBL/GenBank/DDBJ databases">
        <authorList>
            <person name="Sun Q."/>
            <person name="Zhou Y."/>
        </authorList>
    </citation>
    <scope>NUCLEOTIDE SEQUENCE</scope>
    <source>
        <strain evidence="4">CGMCC 1.7081</strain>
    </source>
</reference>
<dbReference type="AlphaFoldDB" id="A0A8J3H874"/>
<dbReference type="InterPro" id="IPR009057">
    <property type="entry name" value="Homeodomain-like_sf"/>
</dbReference>
<proteinExistence type="predicted"/>
<evidence type="ECO:0000313" key="4">
    <source>
        <dbReference type="EMBL" id="GHG99248.1"/>
    </source>
</evidence>
<keyword evidence="5" id="KW-1185">Reference proteome</keyword>
<dbReference type="PANTHER" id="PTHR30055">
    <property type="entry name" value="HTH-TYPE TRANSCRIPTIONAL REGULATOR RUTR"/>
    <property type="match status" value="1"/>
</dbReference>
<dbReference type="EMBL" id="BNAP01000023">
    <property type="protein sequence ID" value="GHG99248.1"/>
    <property type="molecule type" value="Genomic_DNA"/>
</dbReference>
<protein>
    <submittedName>
        <fullName evidence="4">TetR family transcriptional regulator</fullName>
    </submittedName>
</protein>
<feature type="domain" description="HTH tetR-type" evidence="3">
    <location>
        <begin position="16"/>
        <end position="76"/>
    </location>
</feature>
<evidence type="ECO:0000259" key="3">
    <source>
        <dbReference type="PROSITE" id="PS50977"/>
    </source>
</evidence>
<dbReference type="SUPFAM" id="SSF46689">
    <property type="entry name" value="Homeodomain-like"/>
    <property type="match status" value="1"/>
</dbReference>
<evidence type="ECO:0000256" key="2">
    <source>
        <dbReference type="PROSITE-ProRule" id="PRU00335"/>
    </source>
</evidence>
<evidence type="ECO:0000256" key="1">
    <source>
        <dbReference type="ARBA" id="ARBA00023125"/>
    </source>
</evidence>
<keyword evidence="1 2" id="KW-0238">DNA-binding</keyword>
<dbReference type="PRINTS" id="PR00455">
    <property type="entry name" value="HTHTETR"/>
</dbReference>
<dbReference type="PROSITE" id="PS50977">
    <property type="entry name" value="HTH_TETR_2"/>
    <property type="match status" value="1"/>
</dbReference>
<organism evidence="4 5">
    <name type="scientific">Pseudodonghicola xiamenensis</name>
    <dbReference type="NCBI Taxonomy" id="337702"/>
    <lineage>
        <taxon>Bacteria</taxon>
        <taxon>Pseudomonadati</taxon>
        <taxon>Pseudomonadota</taxon>
        <taxon>Alphaproteobacteria</taxon>
        <taxon>Rhodobacterales</taxon>
        <taxon>Paracoccaceae</taxon>
        <taxon>Pseudodonghicola</taxon>
    </lineage>
</organism>
<reference evidence="4" key="1">
    <citation type="journal article" date="2014" name="Int. J. Syst. Evol. Microbiol.">
        <title>Complete genome sequence of Corynebacterium casei LMG S-19264T (=DSM 44701T), isolated from a smear-ripened cheese.</title>
        <authorList>
            <consortium name="US DOE Joint Genome Institute (JGI-PGF)"/>
            <person name="Walter F."/>
            <person name="Albersmeier A."/>
            <person name="Kalinowski J."/>
            <person name="Ruckert C."/>
        </authorList>
    </citation>
    <scope>NUCLEOTIDE SEQUENCE</scope>
    <source>
        <strain evidence="4">CGMCC 1.7081</strain>
    </source>
</reference>
<sequence length="210" mass="23533">MIESGPQNTESPDPRQDTLAQIRAAGLQLIYQHGYEGMGLRLLASQAGIGQSTLYGHYATKQELLVDLICLHMNELLTSMRQAVPSSGAPLDRYLAFVHFHLVYHIRRRREVFICYSELRSLEPENYQRVTELRQQYEQALMEIIAEGMTTGVMRPGEARVAAYSILAMLSGITTWYNADGPLSEARICDEYTRLATAAVIDPLGIALAR</sequence>
<dbReference type="Pfam" id="PF00440">
    <property type="entry name" value="TetR_N"/>
    <property type="match status" value="1"/>
</dbReference>
<accession>A0A8J3H874</accession>
<dbReference type="InterPro" id="IPR050109">
    <property type="entry name" value="HTH-type_TetR-like_transc_reg"/>
</dbReference>
<dbReference type="GO" id="GO:0003700">
    <property type="term" value="F:DNA-binding transcription factor activity"/>
    <property type="evidence" value="ECO:0007669"/>
    <property type="project" value="TreeGrafter"/>
</dbReference>
<feature type="DNA-binding region" description="H-T-H motif" evidence="2">
    <location>
        <begin position="39"/>
        <end position="58"/>
    </location>
</feature>